<dbReference type="GO" id="GO:0005737">
    <property type="term" value="C:cytoplasm"/>
    <property type="evidence" value="ECO:0007669"/>
    <property type="project" value="UniProtKB-SubCell"/>
</dbReference>
<evidence type="ECO:0000256" key="6">
    <source>
        <dbReference type="ARBA" id="ARBA00023102"/>
    </source>
</evidence>
<feature type="active site" evidence="11 12">
    <location>
        <position position="186"/>
    </location>
</feature>
<comment type="catalytic activity">
    <reaction evidence="10 11">
        <text>L-glutamine + H2O = L-glutamate + NH4(+)</text>
        <dbReference type="Rhea" id="RHEA:15889"/>
        <dbReference type="ChEBI" id="CHEBI:15377"/>
        <dbReference type="ChEBI" id="CHEBI:28938"/>
        <dbReference type="ChEBI" id="CHEBI:29985"/>
        <dbReference type="ChEBI" id="CHEBI:58359"/>
        <dbReference type="EC" id="3.5.1.2"/>
    </reaction>
</comment>
<dbReference type="Proteomes" id="UP000295055">
    <property type="component" value="Unassembled WGS sequence"/>
</dbReference>
<organism evidence="14 15">
    <name type="scientific">Providencia alcalifaciens</name>
    <dbReference type="NCBI Taxonomy" id="126385"/>
    <lineage>
        <taxon>Bacteria</taxon>
        <taxon>Pseudomonadati</taxon>
        <taxon>Pseudomonadota</taxon>
        <taxon>Gammaproteobacteria</taxon>
        <taxon>Enterobacterales</taxon>
        <taxon>Morganellaceae</taxon>
        <taxon>Providencia</taxon>
    </lineage>
</organism>
<evidence type="ECO:0000256" key="4">
    <source>
        <dbReference type="ARBA" id="ARBA00022801"/>
    </source>
</evidence>
<evidence type="ECO:0000313" key="15">
    <source>
        <dbReference type="Proteomes" id="UP000295055"/>
    </source>
</evidence>
<dbReference type="AlphaFoldDB" id="A0A4R3NEI6"/>
<dbReference type="OrthoDB" id="9807137at2"/>
<dbReference type="NCBIfam" id="TIGR01855">
    <property type="entry name" value="IMP_synth_hisH"/>
    <property type="match status" value="1"/>
</dbReference>
<dbReference type="InterPro" id="IPR017926">
    <property type="entry name" value="GATASE"/>
</dbReference>
<dbReference type="HAMAP" id="MF_00278">
    <property type="entry name" value="HisH"/>
    <property type="match status" value="1"/>
</dbReference>
<dbReference type="InterPro" id="IPR010139">
    <property type="entry name" value="Imidazole-glycPsynth_HisH"/>
</dbReference>
<comment type="subunit">
    <text evidence="2 11">Heterodimer of HisH and HisF.</text>
</comment>
<accession>A0A4R3NEI6</accession>
<dbReference type="RefSeq" id="WP_132497032.1">
    <property type="nucleotide sequence ID" value="NZ_SMAS01000009.1"/>
</dbReference>
<protein>
    <recommendedName>
        <fullName evidence="11">Imidazole glycerol phosphate synthase subunit HisH</fullName>
        <ecNumber evidence="11">4.3.2.10</ecNumber>
    </recommendedName>
    <alternativeName>
        <fullName evidence="11">IGP synthase glutaminase subunit</fullName>
        <ecNumber evidence="11">3.5.1.2</ecNumber>
    </alternativeName>
    <alternativeName>
        <fullName evidence="11">IGP synthase subunit HisH</fullName>
    </alternativeName>
    <alternativeName>
        <fullName evidence="11">ImGP synthase subunit HisH</fullName>
        <shortName evidence="11">IGPS subunit HisH</shortName>
    </alternativeName>
</protein>
<comment type="subcellular location">
    <subcellularLocation>
        <location evidence="11">Cytoplasm</location>
    </subcellularLocation>
</comment>
<dbReference type="CDD" id="cd01748">
    <property type="entry name" value="GATase1_IGP_Synthase"/>
    <property type="match status" value="1"/>
</dbReference>
<evidence type="ECO:0000256" key="10">
    <source>
        <dbReference type="ARBA" id="ARBA00049534"/>
    </source>
</evidence>
<dbReference type="PANTHER" id="PTHR42701:SF1">
    <property type="entry name" value="IMIDAZOLE GLYCEROL PHOSPHATE SYNTHASE SUBUNIT HISH"/>
    <property type="match status" value="1"/>
</dbReference>
<reference evidence="14 15" key="1">
    <citation type="submission" date="2019-03" db="EMBL/GenBank/DDBJ databases">
        <title>Genomic analyses of the natural microbiome of Caenorhabditis elegans.</title>
        <authorList>
            <person name="Samuel B."/>
        </authorList>
    </citation>
    <scope>NUCLEOTIDE SEQUENCE [LARGE SCALE GENOMIC DNA]</scope>
    <source>
        <strain evidence="14 15">JUb102</strain>
    </source>
</reference>
<dbReference type="EC" id="4.3.2.10" evidence="11"/>
<evidence type="ECO:0000259" key="13">
    <source>
        <dbReference type="Pfam" id="PF00117"/>
    </source>
</evidence>
<evidence type="ECO:0000256" key="9">
    <source>
        <dbReference type="ARBA" id="ARBA00047838"/>
    </source>
</evidence>
<evidence type="ECO:0000256" key="1">
    <source>
        <dbReference type="ARBA" id="ARBA00005091"/>
    </source>
</evidence>
<keyword evidence="11" id="KW-0963">Cytoplasm</keyword>
<dbReference type="SUPFAM" id="SSF52317">
    <property type="entry name" value="Class I glutamine amidotransferase-like"/>
    <property type="match status" value="1"/>
</dbReference>
<dbReference type="GO" id="GO:0016829">
    <property type="term" value="F:lyase activity"/>
    <property type="evidence" value="ECO:0007669"/>
    <property type="project" value="UniProtKB-KW"/>
</dbReference>
<gene>
    <name evidence="11" type="primary">hisH</name>
    <name evidence="14" type="ORF">EC835_109118</name>
</gene>
<name>A0A4R3NEI6_9GAMM</name>
<comment type="function">
    <text evidence="8 11">IGPS catalyzes the conversion of PRFAR and glutamine to IGP, AICAR and glutamate. The HisH subunit catalyzes the hydrolysis of glutamine to glutamate and ammonia as part of the synthesis of IGP and AICAR. The resulting ammonia molecule is channeled to the active site of HisF.</text>
</comment>
<comment type="catalytic activity">
    <reaction evidence="9 11">
        <text>5-[(5-phospho-1-deoxy-D-ribulos-1-ylimino)methylamino]-1-(5-phospho-beta-D-ribosyl)imidazole-4-carboxamide + L-glutamine = D-erythro-1-(imidazol-4-yl)glycerol 3-phosphate + 5-amino-1-(5-phospho-beta-D-ribosyl)imidazole-4-carboxamide + L-glutamate + H(+)</text>
        <dbReference type="Rhea" id="RHEA:24793"/>
        <dbReference type="ChEBI" id="CHEBI:15378"/>
        <dbReference type="ChEBI" id="CHEBI:29985"/>
        <dbReference type="ChEBI" id="CHEBI:58278"/>
        <dbReference type="ChEBI" id="CHEBI:58359"/>
        <dbReference type="ChEBI" id="CHEBI:58475"/>
        <dbReference type="ChEBI" id="CHEBI:58525"/>
        <dbReference type="EC" id="4.3.2.10"/>
    </reaction>
</comment>
<keyword evidence="6 11" id="KW-0368">Histidine biosynthesis</keyword>
<dbReference type="InterPro" id="IPR029062">
    <property type="entry name" value="Class_I_gatase-like"/>
</dbReference>
<evidence type="ECO:0000256" key="12">
    <source>
        <dbReference type="PIRSR" id="PIRSR000495-1"/>
    </source>
</evidence>
<dbReference type="PIRSF" id="PIRSF000495">
    <property type="entry name" value="Amidotransf_hisH"/>
    <property type="match status" value="1"/>
</dbReference>
<dbReference type="UniPathway" id="UPA00031">
    <property type="reaction ID" value="UER00010"/>
</dbReference>
<evidence type="ECO:0000256" key="2">
    <source>
        <dbReference type="ARBA" id="ARBA00011152"/>
    </source>
</evidence>
<feature type="active site" evidence="11 12">
    <location>
        <position position="188"/>
    </location>
</feature>
<dbReference type="EMBL" id="SMAS01000009">
    <property type="protein sequence ID" value="TCT30365.1"/>
    <property type="molecule type" value="Genomic_DNA"/>
</dbReference>
<evidence type="ECO:0000256" key="11">
    <source>
        <dbReference type="HAMAP-Rule" id="MF_00278"/>
    </source>
</evidence>
<dbReference type="EC" id="3.5.1.2" evidence="11"/>
<evidence type="ECO:0000256" key="8">
    <source>
        <dbReference type="ARBA" id="ARBA00025299"/>
    </source>
</evidence>
<dbReference type="PROSITE" id="PS51273">
    <property type="entry name" value="GATASE_TYPE_1"/>
    <property type="match status" value="1"/>
</dbReference>
<evidence type="ECO:0000313" key="14">
    <source>
        <dbReference type="EMBL" id="TCT30365.1"/>
    </source>
</evidence>
<feature type="domain" description="Glutamine amidotransferase" evidence="13">
    <location>
        <begin position="4"/>
        <end position="201"/>
    </location>
</feature>
<keyword evidence="4 11" id="KW-0378">Hydrolase</keyword>
<dbReference type="GO" id="GO:0000107">
    <property type="term" value="F:imidazoleglycerol-phosphate synthase activity"/>
    <property type="evidence" value="ECO:0007669"/>
    <property type="project" value="UniProtKB-UniRule"/>
</dbReference>
<dbReference type="GO" id="GO:0000105">
    <property type="term" value="P:L-histidine biosynthetic process"/>
    <property type="evidence" value="ECO:0007669"/>
    <property type="project" value="UniProtKB-UniRule"/>
</dbReference>
<evidence type="ECO:0000256" key="3">
    <source>
        <dbReference type="ARBA" id="ARBA00022605"/>
    </source>
</evidence>
<feature type="active site" description="Nucleophile" evidence="11 12">
    <location>
        <position position="80"/>
    </location>
</feature>
<dbReference type="GO" id="GO:0004359">
    <property type="term" value="F:glutaminase activity"/>
    <property type="evidence" value="ECO:0007669"/>
    <property type="project" value="UniProtKB-EC"/>
</dbReference>
<keyword evidence="3 11" id="KW-0028">Amino-acid biosynthesis</keyword>
<proteinExistence type="inferred from homology"/>
<evidence type="ECO:0000256" key="7">
    <source>
        <dbReference type="ARBA" id="ARBA00023239"/>
    </source>
</evidence>
<dbReference type="PANTHER" id="PTHR42701">
    <property type="entry name" value="IMIDAZOLE GLYCEROL PHOSPHATE SYNTHASE SUBUNIT HISH"/>
    <property type="match status" value="1"/>
</dbReference>
<dbReference type="Pfam" id="PF00117">
    <property type="entry name" value="GATase"/>
    <property type="match status" value="1"/>
</dbReference>
<comment type="caution">
    <text evidence="14">The sequence shown here is derived from an EMBL/GenBank/DDBJ whole genome shotgun (WGS) entry which is preliminary data.</text>
</comment>
<dbReference type="Gene3D" id="3.40.50.880">
    <property type="match status" value="1"/>
</dbReference>
<keyword evidence="14" id="KW-0808">Transferase</keyword>
<sequence>MIKIIDYGIGNLQAFITAYKRLGINIQKATTIDEIETATSLILPGVGSFDHAMDLLNNSGLRDSLDHLVLEKKVPIIGICVGMQMLATKSEEGKLPGLGWIAGKVKLLPSHYNLPLPHMGWNNLNIKTNNPLINHNADENKNNLFYFLHSYYFEPINSQHIIATVEYGIEFPCIIGYDNIWGIQCHPEKSHQAGSNLLQKFAEI</sequence>
<keyword evidence="7 11" id="KW-0456">Lyase</keyword>
<evidence type="ECO:0000256" key="5">
    <source>
        <dbReference type="ARBA" id="ARBA00022962"/>
    </source>
</evidence>
<keyword evidence="5 11" id="KW-0315">Glutamine amidotransferase</keyword>
<comment type="pathway">
    <text evidence="1 11">Amino-acid biosynthesis; L-histidine biosynthesis; L-histidine from 5-phospho-alpha-D-ribose 1-diphosphate: step 5/9.</text>
</comment>